<reference evidence="3" key="1">
    <citation type="journal article" date="2019" name="Int. J. Syst. Evol. Microbiol.">
        <title>The Global Catalogue of Microorganisms (GCM) 10K type strain sequencing project: providing services to taxonomists for standard genome sequencing and annotation.</title>
        <authorList>
            <consortium name="The Broad Institute Genomics Platform"/>
            <consortium name="The Broad Institute Genome Sequencing Center for Infectious Disease"/>
            <person name="Wu L."/>
            <person name="Ma J."/>
        </authorList>
    </citation>
    <scope>NUCLEOTIDE SEQUENCE [LARGE SCALE GENOMIC DNA]</scope>
    <source>
        <strain evidence="3">CECT 7297</strain>
    </source>
</reference>
<keyword evidence="1" id="KW-0732">Signal</keyword>
<evidence type="ECO:0000313" key="3">
    <source>
        <dbReference type="Proteomes" id="UP001595798"/>
    </source>
</evidence>
<proteinExistence type="predicted"/>
<keyword evidence="3" id="KW-1185">Reference proteome</keyword>
<gene>
    <name evidence="2" type="ORF">ACFOZ5_02820</name>
</gene>
<protein>
    <submittedName>
        <fullName evidence="2">DUF3570 domain-containing protein</fullName>
    </submittedName>
</protein>
<dbReference type="Proteomes" id="UP001595798">
    <property type="component" value="Unassembled WGS sequence"/>
</dbReference>
<accession>A0ABV8QC79</accession>
<comment type="caution">
    <text evidence="2">The sequence shown here is derived from an EMBL/GenBank/DDBJ whole genome shotgun (WGS) entry which is preliminary data.</text>
</comment>
<dbReference type="Pfam" id="PF12094">
    <property type="entry name" value="DUF3570"/>
    <property type="match status" value="2"/>
</dbReference>
<sequence length="383" mass="43065">MAVTERRCAVTVLLVLLALAGNVRAATLPEDHVDAFYHRYEGGGMTIDGPSVLVRKGVGNQVSVSGQYYVDSVSAASVDVLATASPYTEERTEYTLGADYLEGNSILSISYTNSTENDYEANTLYLGISQEFFGNMTTLSIGYARGWDTVMEVGNDSFEEEVDRQNYQLGVTQVLTPNSLMSLDLEVVTDEGFMENPYRQNRYVDPSDPTNYLYQPERYPETRTSVSAAVSGRYYLPWRASVKGRYRYFSDSWGIDAHTVEMGYVHALGTNWTLEGGVRYYTQEQADFYSDLYDYGNSQTHLARDKEMSTFSGLTFSAGVEYQWQQIPVPGIDQLQLGLLVDYLDFSYDNFRDVTASGSYQPGQEPLYGFDAWVTRASILFEY</sequence>
<dbReference type="EMBL" id="JBHSDI010000001">
    <property type="protein sequence ID" value="MFC4257961.1"/>
    <property type="molecule type" value="Genomic_DNA"/>
</dbReference>
<dbReference type="SUPFAM" id="SSF56935">
    <property type="entry name" value="Porins"/>
    <property type="match status" value="1"/>
</dbReference>
<organism evidence="2 3">
    <name type="scientific">Marinobacter lacisalsi</name>
    <dbReference type="NCBI Taxonomy" id="475979"/>
    <lineage>
        <taxon>Bacteria</taxon>
        <taxon>Pseudomonadati</taxon>
        <taxon>Pseudomonadota</taxon>
        <taxon>Gammaproteobacteria</taxon>
        <taxon>Pseudomonadales</taxon>
        <taxon>Marinobacteraceae</taxon>
        <taxon>Marinobacter</taxon>
    </lineage>
</organism>
<evidence type="ECO:0000256" key="1">
    <source>
        <dbReference type="SAM" id="SignalP"/>
    </source>
</evidence>
<evidence type="ECO:0000313" key="2">
    <source>
        <dbReference type="EMBL" id="MFC4257961.1"/>
    </source>
</evidence>
<dbReference type="RefSeq" id="WP_379885295.1">
    <property type="nucleotide sequence ID" value="NZ_JBHSDI010000001.1"/>
</dbReference>
<feature type="chain" id="PRO_5047185238" evidence="1">
    <location>
        <begin position="26"/>
        <end position="383"/>
    </location>
</feature>
<feature type="signal peptide" evidence="1">
    <location>
        <begin position="1"/>
        <end position="25"/>
    </location>
</feature>
<name>A0ABV8QC79_9GAMM</name>
<dbReference type="InterPro" id="IPR021953">
    <property type="entry name" value="DUF3570"/>
</dbReference>